<proteinExistence type="predicted"/>
<dbReference type="EMBL" id="CAJOBR010003727">
    <property type="protein sequence ID" value="CAF4750147.1"/>
    <property type="molecule type" value="Genomic_DNA"/>
</dbReference>
<organism evidence="4 7">
    <name type="scientific">Rotaria socialis</name>
    <dbReference type="NCBI Taxonomy" id="392032"/>
    <lineage>
        <taxon>Eukaryota</taxon>
        <taxon>Metazoa</taxon>
        <taxon>Spiralia</taxon>
        <taxon>Gnathifera</taxon>
        <taxon>Rotifera</taxon>
        <taxon>Eurotatoria</taxon>
        <taxon>Bdelloidea</taxon>
        <taxon>Philodinida</taxon>
        <taxon>Philodinidae</taxon>
        <taxon>Rotaria</taxon>
    </lineage>
</organism>
<dbReference type="EMBL" id="CAJNXB010004645">
    <property type="protein sequence ID" value="CAF3385719.1"/>
    <property type="molecule type" value="Genomic_DNA"/>
</dbReference>
<keyword evidence="7" id="KW-1185">Reference proteome</keyword>
<dbReference type="EMBL" id="CAJNYT010001454">
    <property type="protein sequence ID" value="CAF3411420.1"/>
    <property type="molecule type" value="Genomic_DNA"/>
</dbReference>
<name>A0A821BQ62_9BILA</name>
<dbReference type="Proteomes" id="UP000663873">
    <property type="component" value="Unassembled WGS sequence"/>
</dbReference>
<protein>
    <submittedName>
        <fullName evidence="4">Uncharacterized protein</fullName>
    </submittedName>
</protein>
<evidence type="ECO:0000313" key="3">
    <source>
        <dbReference type="EMBL" id="CAF3625330.1"/>
    </source>
</evidence>
<dbReference type="Proteomes" id="UP000663848">
    <property type="component" value="Unassembled WGS sequence"/>
</dbReference>
<dbReference type="Proteomes" id="UP000663838">
    <property type="component" value="Unassembled WGS sequence"/>
</dbReference>
<dbReference type="EMBL" id="CAJOBS010003204">
    <property type="protein sequence ID" value="CAF4848944.1"/>
    <property type="molecule type" value="Genomic_DNA"/>
</dbReference>
<dbReference type="Proteomes" id="UP000663872">
    <property type="component" value="Unassembled WGS sequence"/>
</dbReference>
<evidence type="ECO:0000313" key="6">
    <source>
        <dbReference type="EMBL" id="CAF4848944.1"/>
    </source>
</evidence>
<dbReference type="EMBL" id="CAJOBP010019812">
    <property type="protein sequence ID" value="CAF4594655.1"/>
    <property type="molecule type" value="Genomic_DNA"/>
</dbReference>
<evidence type="ECO:0000313" key="5">
    <source>
        <dbReference type="EMBL" id="CAF4750147.1"/>
    </source>
</evidence>
<comment type="caution">
    <text evidence="4">The sequence shown here is derived from an EMBL/GenBank/DDBJ whole genome shotgun (WGS) entry which is preliminary data.</text>
</comment>
<accession>A0A821BQ62</accession>
<evidence type="ECO:0000313" key="7">
    <source>
        <dbReference type="Proteomes" id="UP000663873"/>
    </source>
</evidence>
<dbReference type="Proteomes" id="UP000663825">
    <property type="component" value="Unassembled WGS sequence"/>
</dbReference>
<evidence type="ECO:0000313" key="2">
    <source>
        <dbReference type="EMBL" id="CAF3411420.1"/>
    </source>
</evidence>
<dbReference type="AlphaFoldDB" id="A0A821BQ62"/>
<dbReference type="EMBL" id="CAJNYV010003980">
    <property type="protein sequence ID" value="CAF3625330.1"/>
    <property type="molecule type" value="Genomic_DNA"/>
</dbReference>
<evidence type="ECO:0000313" key="4">
    <source>
        <dbReference type="EMBL" id="CAF4594655.1"/>
    </source>
</evidence>
<gene>
    <name evidence="2" type="ORF">GRG538_LOCUS10946</name>
    <name evidence="3" type="ORF">KIK155_LOCUS22130</name>
    <name evidence="5" type="ORF">QYT958_LOCUS20933</name>
    <name evidence="1" type="ORF">TIS948_LOCUS26363</name>
    <name evidence="6" type="ORF">TOA249_LOCUS26719</name>
    <name evidence="4" type="ORF">UJA718_LOCUS31048</name>
</gene>
<reference evidence="4" key="1">
    <citation type="submission" date="2021-02" db="EMBL/GenBank/DDBJ databases">
        <authorList>
            <person name="Nowell W R."/>
        </authorList>
    </citation>
    <scope>NUCLEOTIDE SEQUENCE</scope>
</reference>
<sequence length="124" mass="14081">MSQESKTVYQNRTSNENFIEPFIIANIGTLLVVVKAGALELKLHDNAGKHIHSPTFDMTSCRHGHELVVQSVVKQATKLRFIYYDVRTSVSLLEIQCIKFIRVVNGFRKKCSCSLKVFESFTCV</sequence>
<evidence type="ECO:0000313" key="1">
    <source>
        <dbReference type="EMBL" id="CAF3385719.1"/>
    </source>
</evidence>
<dbReference type="Proteomes" id="UP000663865">
    <property type="component" value="Unassembled WGS sequence"/>
</dbReference>